<evidence type="ECO:0000256" key="3">
    <source>
        <dbReference type="ARBA" id="ARBA00023015"/>
    </source>
</evidence>
<reference evidence="9 10" key="1">
    <citation type="submission" date="2020-02" db="EMBL/GenBank/DDBJ databases">
        <title>Comparative genomics of sulfur disproportionating microorganisms.</title>
        <authorList>
            <person name="Ward L.M."/>
            <person name="Bertran E."/>
            <person name="Johnston D.T."/>
        </authorList>
    </citation>
    <scope>NUCLEOTIDE SEQUENCE [LARGE SCALE GENOMIC DNA]</scope>
    <source>
        <strain evidence="9 10">DSM 100025</strain>
    </source>
</reference>
<evidence type="ECO:0000313" key="9">
    <source>
        <dbReference type="EMBL" id="NDY42833.1"/>
    </source>
</evidence>
<evidence type="ECO:0000313" key="10">
    <source>
        <dbReference type="Proteomes" id="UP000469346"/>
    </source>
</evidence>
<dbReference type="SMART" id="SM00448">
    <property type="entry name" value="REC"/>
    <property type="match status" value="1"/>
</dbReference>
<dbReference type="InterPro" id="IPR009057">
    <property type="entry name" value="Homeodomain-like_sf"/>
</dbReference>
<dbReference type="Proteomes" id="UP000469346">
    <property type="component" value="Unassembled WGS sequence"/>
</dbReference>
<keyword evidence="5" id="KW-0597">Phosphoprotein</keyword>
<dbReference type="InterPro" id="IPR003593">
    <property type="entry name" value="AAA+_ATPase"/>
</dbReference>
<dbReference type="InterPro" id="IPR011006">
    <property type="entry name" value="CheY-like_superfamily"/>
</dbReference>
<dbReference type="InterPro" id="IPR002078">
    <property type="entry name" value="Sigma_54_int"/>
</dbReference>
<dbReference type="Pfam" id="PF02954">
    <property type="entry name" value="HTH_8"/>
    <property type="match status" value="1"/>
</dbReference>
<dbReference type="GO" id="GO:0005524">
    <property type="term" value="F:ATP binding"/>
    <property type="evidence" value="ECO:0007669"/>
    <property type="project" value="UniProtKB-KW"/>
</dbReference>
<proteinExistence type="predicted"/>
<dbReference type="CDD" id="cd00009">
    <property type="entry name" value="AAA"/>
    <property type="match status" value="1"/>
</dbReference>
<dbReference type="InterPro" id="IPR058031">
    <property type="entry name" value="AAA_lid_NorR"/>
</dbReference>
<dbReference type="SUPFAM" id="SSF46689">
    <property type="entry name" value="Homeodomain-like"/>
    <property type="match status" value="1"/>
</dbReference>
<dbReference type="PANTHER" id="PTHR32071">
    <property type="entry name" value="TRANSCRIPTIONAL REGULATORY PROTEIN"/>
    <property type="match status" value="1"/>
</dbReference>
<dbReference type="EMBL" id="JAAGRR010000089">
    <property type="protein sequence ID" value="NDY42833.1"/>
    <property type="molecule type" value="Genomic_DNA"/>
</dbReference>
<protein>
    <submittedName>
        <fullName evidence="9">Sigma-54-dependent Fis family transcriptional regulator</fullName>
    </submittedName>
</protein>
<dbReference type="SUPFAM" id="SSF52540">
    <property type="entry name" value="P-loop containing nucleoside triphosphate hydrolases"/>
    <property type="match status" value="1"/>
</dbReference>
<dbReference type="InterPro" id="IPR025944">
    <property type="entry name" value="Sigma_54_int_dom_CS"/>
</dbReference>
<evidence type="ECO:0000259" key="8">
    <source>
        <dbReference type="PROSITE" id="PS50110"/>
    </source>
</evidence>
<gene>
    <name evidence="9" type="ORF">G3N55_08250</name>
</gene>
<feature type="compositionally biased region" description="Low complexity" evidence="6">
    <location>
        <begin position="364"/>
        <end position="380"/>
    </location>
</feature>
<dbReference type="SUPFAM" id="SSF52172">
    <property type="entry name" value="CheY-like"/>
    <property type="match status" value="1"/>
</dbReference>
<dbReference type="FunFam" id="3.40.50.300:FF:000006">
    <property type="entry name" value="DNA-binding transcriptional regulator NtrC"/>
    <property type="match status" value="1"/>
</dbReference>
<feature type="domain" description="Response regulatory" evidence="8">
    <location>
        <begin position="4"/>
        <end position="115"/>
    </location>
</feature>
<dbReference type="AlphaFoldDB" id="A0A6N9TRU5"/>
<dbReference type="InterPro" id="IPR002197">
    <property type="entry name" value="HTH_Fis"/>
</dbReference>
<evidence type="ECO:0000256" key="6">
    <source>
        <dbReference type="SAM" id="MobiDB-lite"/>
    </source>
</evidence>
<comment type="caution">
    <text evidence="9">The sequence shown here is derived from an EMBL/GenBank/DDBJ whole genome shotgun (WGS) entry which is preliminary data.</text>
</comment>
<dbReference type="InterPro" id="IPR027417">
    <property type="entry name" value="P-loop_NTPase"/>
</dbReference>
<dbReference type="SMART" id="SM00382">
    <property type="entry name" value="AAA"/>
    <property type="match status" value="1"/>
</dbReference>
<keyword evidence="1" id="KW-0547">Nucleotide-binding</keyword>
<dbReference type="Gene3D" id="1.10.8.60">
    <property type="match status" value="1"/>
</dbReference>
<dbReference type="InterPro" id="IPR001789">
    <property type="entry name" value="Sig_transdc_resp-reg_receiver"/>
</dbReference>
<dbReference type="Gene3D" id="1.10.10.60">
    <property type="entry name" value="Homeodomain-like"/>
    <property type="match status" value="1"/>
</dbReference>
<dbReference type="PROSITE" id="PS00675">
    <property type="entry name" value="SIGMA54_INTERACT_1"/>
    <property type="match status" value="1"/>
</dbReference>
<keyword evidence="10" id="KW-1185">Reference proteome</keyword>
<dbReference type="Pfam" id="PF00158">
    <property type="entry name" value="Sigma54_activat"/>
    <property type="match status" value="1"/>
</dbReference>
<dbReference type="RefSeq" id="WP_163298961.1">
    <property type="nucleotide sequence ID" value="NZ_JAAGRR010000089.1"/>
</dbReference>
<dbReference type="Gene3D" id="3.40.50.300">
    <property type="entry name" value="P-loop containing nucleotide triphosphate hydrolases"/>
    <property type="match status" value="1"/>
</dbReference>
<dbReference type="CDD" id="cd00156">
    <property type="entry name" value="REC"/>
    <property type="match status" value="1"/>
</dbReference>
<evidence type="ECO:0000259" key="7">
    <source>
        <dbReference type="PROSITE" id="PS50045"/>
    </source>
</evidence>
<keyword evidence="3" id="KW-0805">Transcription regulation</keyword>
<evidence type="ECO:0000256" key="2">
    <source>
        <dbReference type="ARBA" id="ARBA00022840"/>
    </source>
</evidence>
<dbReference type="GO" id="GO:0000160">
    <property type="term" value="P:phosphorelay signal transduction system"/>
    <property type="evidence" value="ECO:0007669"/>
    <property type="project" value="InterPro"/>
</dbReference>
<feature type="region of interest" description="Disordered" evidence="6">
    <location>
        <begin position="364"/>
        <end position="384"/>
    </location>
</feature>
<dbReference type="Pfam" id="PF25601">
    <property type="entry name" value="AAA_lid_14"/>
    <property type="match status" value="1"/>
</dbReference>
<dbReference type="GO" id="GO:0006355">
    <property type="term" value="P:regulation of DNA-templated transcription"/>
    <property type="evidence" value="ECO:0007669"/>
    <property type="project" value="InterPro"/>
</dbReference>
<keyword evidence="2" id="KW-0067">ATP-binding</keyword>
<dbReference type="PROSITE" id="PS50045">
    <property type="entry name" value="SIGMA54_INTERACT_4"/>
    <property type="match status" value="1"/>
</dbReference>
<organism evidence="9 10">
    <name type="scientific">Dissulfurirhabdus thermomarina</name>
    <dbReference type="NCBI Taxonomy" id="1765737"/>
    <lineage>
        <taxon>Bacteria</taxon>
        <taxon>Deltaproteobacteria</taxon>
        <taxon>Dissulfurirhabdaceae</taxon>
        <taxon>Dissulfurirhabdus</taxon>
    </lineage>
</organism>
<sequence>MPPKILIVEDNRKLAALFAEALAGRFETEVAGTLREGARRLDRCDALLLDLQLPDGDGLSLIPEARRRRPGLPIIVATAYGTVQKAVEALRLGAQDFLEKPVDLTALARRFADALAPGPGGIVAESPAMRRAMELAGRVAGTAFPVLILGETGTGKEVIARHIHTRSGRAPLVTLNCASLPSELAESLLFGHVRGAFTGAVEAKEGLVAAARGGTLFLDEIGDLPLPLQPKLLRFLDEGTFLPLGSTEARTSDARVIAATNKDLRREAAEGRFREDLLFRLMAFPLELEPLRRRPEDILPLARHRLAHLRQSLGTPVELADEAADLLRTYTYPGNVRELFNLLDRAALLSGGRIQADDLLPLMEAPPAAPPEAGEGLRAAGEAERERRERELILEALRASGGNKAAAARALKVSYKTLLNKMKRLGLSEAPPAGTGPRRTTATDG</sequence>
<dbReference type="InterPro" id="IPR025662">
    <property type="entry name" value="Sigma_54_int_dom_ATP-bd_1"/>
</dbReference>
<dbReference type="Pfam" id="PF00072">
    <property type="entry name" value="Response_reg"/>
    <property type="match status" value="1"/>
</dbReference>
<dbReference type="PROSITE" id="PS00688">
    <property type="entry name" value="SIGMA54_INTERACT_3"/>
    <property type="match status" value="1"/>
</dbReference>
<evidence type="ECO:0000256" key="4">
    <source>
        <dbReference type="ARBA" id="ARBA00023163"/>
    </source>
</evidence>
<dbReference type="GO" id="GO:0043565">
    <property type="term" value="F:sequence-specific DNA binding"/>
    <property type="evidence" value="ECO:0007669"/>
    <property type="project" value="InterPro"/>
</dbReference>
<feature type="region of interest" description="Disordered" evidence="6">
    <location>
        <begin position="424"/>
        <end position="445"/>
    </location>
</feature>
<accession>A0A6N9TRU5</accession>
<dbReference type="PROSITE" id="PS50110">
    <property type="entry name" value="RESPONSE_REGULATORY"/>
    <property type="match status" value="1"/>
</dbReference>
<evidence type="ECO:0000256" key="5">
    <source>
        <dbReference type="PROSITE-ProRule" id="PRU00169"/>
    </source>
</evidence>
<dbReference type="PANTHER" id="PTHR32071:SF122">
    <property type="entry name" value="SIGMA FACTOR"/>
    <property type="match status" value="1"/>
</dbReference>
<keyword evidence="4" id="KW-0804">Transcription</keyword>
<feature type="domain" description="Sigma-54 factor interaction" evidence="7">
    <location>
        <begin position="122"/>
        <end position="348"/>
    </location>
</feature>
<dbReference type="Gene3D" id="3.40.50.2300">
    <property type="match status" value="1"/>
</dbReference>
<evidence type="ECO:0000256" key="1">
    <source>
        <dbReference type="ARBA" id="ARBA00022741"/>
    </source>
</evidence>
<dbReference type="PRINTS" id="PR01590">
    <property type="entry name" value="HTHFIS"/>
</dbReference>
<feature type="modified residue" description="4-aspartylphosphate" evidence="5">
    <location>
        <position position="50"/>
    </location>
</feature>
<name>A0A6N9TRU5_DISTH</name>